<dbReference type="EMBL" id="OU963899">
    <property type="protein sequence ID" value="CAH0406406.1"/>
    <property type="molecule type" value="Genomic_DNA"/>
</dbReference>
<organism evidence="2 3">
    <name type="scientific">Chilo suppressalis</name>
    <name type="common">Asiatic rice borer moth</name>
    <dbReference type="NCBI Taxonomy" id="168631"/>
    <lineage>
        <taxon>Eukaryota</taxon>
        <taxon>Metazoa</taxon>
        <taxon>Ecdysozoa</taxon>
        <taxon>Arthropoda</taxon>
        <taxon>Hexapoda</taxon>
        <taxon>Insecta</taxon>
        <taxon>Pterygota</taxon>
        <taxon>Neoptera</taxon>
        <taxon>Endopterygota</taxon>
        <taxon>Lepidoptera</taxon>
        <taxon>Glossata</taxon>
        <taxon>Ditrysia</taxon>
        <taxon>Pyraloidea</taxon>
        <taxon>Crambidae</taxon>
        <taxon>Crambinae</taxon>
        <taxon>Chilo</taxon>
    </lineage>
</organism>
<name>A0ABN8B9L7_CHISP</name>
<proteinExistence type="predicted"/>
<protein>
    <submittedName>
        <fullName evidence="2">Uncharacterized protein</fullName>
    </submittedName>
</protein>
<accession>A0ABN8B9L7</accession>
<evidence type="ECO:0000256" key="1">
    <source>
        <dbReference type="SAM" id="Coils"/>
    </source>
</evidence>
<evidence type="ECO:0000313" key="3">
    <source>
        <dbReference type="Proteomes" id="UP001153292"/>
    </source>
</evidence>
<reference evidence="2" key="1">
    <citation type="submission" date="2021-12" db="EMBL/GenBank/DDBJ databases">
        <authorList>
            <person name="King R."/>
        </authorList>
    </citation>
    <scope>NUCLEOTIDE SEQUENCE</scope>
</reference>
<evidence type="ECO:0000313" key="2">
    <source>
        <dbReference type="EMBL" id="CAH0406406.1"/>
    </source>
</evidence>
<keyword evidence="3" id="KW-1185">Reference proteome</keyword>
<sequence>MEPASTPIKSLDENNITSLHAVVQSLVKSNAEVLRRLTEIEKHTFEVSQLHKRIEDLKRDCEHDRRRIVELEDRIDLYEGHSRDSSIEIQGAPITENEDLYEHVQKLGQKVDVTINRNDISHCYRIKTINTTNAYAKTQNRIIVRFVHKYKRHLFLKQSRKKMIRSRCCLRPSSTYQVHLCLSTLMNIYQKLKNISKINLSFCLFGCKMGKYL</sequence>
<gene>
    <name evidence="2" type="ORF">CHILSU_LOCUS9781</name>
</gene>
<keyword evidence="1" id="KW-0175">Coiled coil</keyword>
<dbReference type="Proteomes" id="UP001153292">
    <property type="component" value="Chromosome 6"/>
</dbReference>
<feature type="coiled-coil region" evidence="1">
    <location>
        <begin position="40"/>
        <end position="74"/>
    </location>
</feature>